<sequence>MTTYSYDKFKLLLENDTLVKLAGVDCDGILRGKVISIRKFHSVAKSGFGFCSVLFGWDMHDKTYAKEGTISNVGNGYKDLLAKIDFNSFRRIPWENNVPFFLVSFCDSETGEPIAPCPRGLVKSITDKYQDTLGCIPMAGAEFEFYNYKETPDSLEEKNGVNLKSLTPGMFGYSITRPSVNRDFYYAIFNDCNKFNCEIEGWHTETGPGVYEAAIGYSAAVDIADKAVLFKLACKSIGYQYGIVPCFMAKPQHGMPGNSGHLHVSLVNESNGKNLFAREEPDVDAKWPDLVHLSDIGRHFLAGVLQGLPDIMPLLAPTINSYKRLVENFWAPVTVSWGLEHRIASIRLIAPPTSSASATRFEIRTPGADVHPHYALAGILALGLRGIKEKLEIDVPPMAQSSPDKFQRLPKNLRQATERFMDVNSLARKTLGDAFVDHYGATRLSEVDEWDQAVTNWETSRYMEIV</sequence>
<dbReference type="SUPFAM" id="SSF55931">
    <property type="entry name" value="Glutamine synthetase/guanido kinase"/>
    <property type="match status" value="1"/>
</dbReference>
<dbReference type="SMART" id="SM01230">
    <property type="entry name" value="Gln-synt_C"/>
    <property type="match status" value="1"/>
</dbReference>
<keyword evidence="9" id="KW-0418">Kinase</keyword>
<evidence type="ECO:0000313" key="9">
    <source>
        <dbReference type="EMBL" id="ODQ68337.1"/>
    </source>
</evidence>
<dbReference type="Gene3D" id="3.30.590.10">
    <property type="entry name" value="Glutamine synthetase/guanido kinase, catalytic domain"/>
    <property type="match status" value="1"/>
</dbReference>
<dbReference type="STRING" id="857566.A0A1E3PU18"/>
<proteinExistence type="inferred from homology"/>
<dbReference type="AlphaFoldDB" id="A0A1E3PU18"/>
<dbReference type="Gene3D" id="3.10.20.70">
    <property type="entry name" value="Glutamine synthetase, N-terminal domain"/>
    <property type="match status" value="1"/>
</dbReference>
<keyword evidence="5" id="KW-0067">ATP-binding</keyword>
<evidence type="ECO:0000256" key="6">
    <source>
        <dbReference type="PROSITE-ProRule" id="PRU01331"/>
    </source>
</evidence>
<evidence type="ECO:0000256" key="3">
    <source>
        <dbReference type="ARBA" id="ARBA00022598"/>
    </source>
</evidence>
<dbReference type="GO" id="GO:0004356">
    <property type="term" value="F:glutamine synthetase activity"/>
    <property type="evidence" value="ECO:0007669"/>
    <property type="project" value="InterPro"/>
</dbReference>
<dbReference type="InterPro" id="IPR036651">
    <property type="entry name" value="Gln_synt_N_sf"/>
</dbReference>
<evidence type="ECO:0000256" key="1">
    <source>
        <dbReference type="ARBA" id="ARBA00009897"/>
    </source>
</evidence>
<organism evidence="9 10">
    <name type="scientific">Nadsonia fulvescens var. elongata DSM 6958</name>
    <dbReference type="NCBI Taxonomy" id="857566"/>
    <lineage>
        <taxon>Eukaryota</taxon>
        <taxon>Fungi</taxon>
        <taxon>Dikarya</taxon>
        <taxon>Ascomycota</taxon>
        <taxon>Saccharomycotina</taxon>
        <taxon>Dipodascomycetes</taxon>
        <taxon>Dipodascales</taxon>
        <taxon>Dipodascales incertae sedis</taxon>
        <taxon>Nadsonia</taxon>
    </lineage>
</organism>
<evidence type="ECO:0000256" key="5">
    <source>
        <dbReference type="ARBA" id="ARBA00022840"/>
    </source>
</evidence>
<gene>
    <name evidence="9" type="ORF">NADFUDRAFT_48983</name>
</gene>
<dbReference type="Pfam" id="PF00120">
    <property type="entry name" value="Gln-synt_C"/>
    <property type="match status" value="1"/>
</dbReference>
<keyword evidence="9" id="KW-0808">Transferase</keyword>
<dbReference type="PANTHER" id="PTHR43785:SF12">
    <property type="entry name" value="TYPE-1 GLUTAMINE SYNTHETASE 2"/>
    <property type="match status" value="1"/>
</dbReference>
<dbReference type="FunFam" id="3.30.590.10:FF:000005">
    <property type="entry name" value="Probable glutamine synthetase"/>
    <property type="match status" value="1"/>
</dbReference>
<keyword evidence="10" id="KW-1185">Reference proteome</keyword>
<keyword evidence="4" id="KW-0547">Nucleotide-binding</keyword>
<dbReference type="GO" id="GO:0006542">
    <property type="term" value="P:glutamine biosynthetic process"/>
    <property type="evidence" value="ECO:0007669"/>
    <property type="project" value="InterPro"/>
</dbReference>
<dbReference type="EMBL" id="KV454406">
    <property type="protein sequence ID" value="ODQ68337.1"/>
    <property type="molecule type" value="Genomic_DNA"/>
</dbReference>
<dbReference type="PROSITE" id="PS51987">
    <property type="entry name" value="GS_CATALYTIC"/>
    <property type="match status" value="1"/>
</dbReference>
<name>A0A1E3PU18_9ASCO</name>
<reference evidence="9 10" key="1">
    <citation type="journal article" date="2016" name="Proc. Natl. Acad. Sci. U.S.A.">
        <title>Comparative genomics of biotechnologically important yeasts.</title>
        <authorList>
            <person name="Riley R."/>
            <person name="Haridas S."/>
            <person name="Wolfe K.H."/>
            <person name="Lopes M.R."/>
            <person name="Hittinger C.T."/>
            <person name="Goeker M."/>
            <person name="Salamov A.A."/>
            <person name="Wisecaver J.H."/>
            <person name="Long T.M."/>
            <person name="Calvey C.H."/>
            <person name="Aerts A.L."/>
            <person name="Barry K.W."/>
            <person name="Choi C."/>
            <person name="Clum A."/>
            <person name="Coughlan A.Y."/>
            <person name="Deshpande S."/>
            <person name="Douglass A.P."/>
            <person name="Hanson S.J."/>
            <person name="Klenk H.-P."/>
            <person name="LaButti K.M."/>
            <person name="Lapidus A."/>
            <person name="Lindquist E.A."/>
            <person name="Lipzen A.M."/>
            <person name="Meier-Kolthoff J.P."/>
            <person name="Ohm R.A."/>
            <person name="Otillar R.P."/>
            <person name="Pangilinan J.L."/>
            <person name="Peng Y."/>
            <person name="Rokas A."/>
            <person name="Rosa C.A."/>
            <person name="Scheuner C."/>
            <person name="Sibirny A.A."/>
            <person name="Slot J.C."/>
            <person name="Stielow J.B."/>
            <person name="Sun H."/>
            <person name="Kurtzman C.P."/>
            <person name="Blackwell M."/>
            <person name="Grigoriev I.V."/>
            <person name="Jeffries T.W."/>
        </authorList>
    </citation>
    <scope>NUCLEOTIDE SEQUENCE [LARGE SCALE GENOMIC DNA]</scope>
    <source>
        <strain evidence="9 10">DSM 6958</strain>
    </source>
</reference>
<dbReference type="GO" id="GO:0006576">
    <property type="term" value="P:biogenic amine metabolic process"/>
    <property type="evidence" value="ECO:0007669"/>
    <property type="project" value="UniProtKB-ARBA"/>
</dbReference>
<dbReference type="GO" id="GO:0005524">
    <property type="term" value="F:ATP binding"/>
    <property type="evidence" value="ECO:0007669"/>
    <property type="project" value="UniProtKB-KW"/>
</dbReference>
<dbReference type="PANTHER" id="PTHR43785">
    <property type="entry name" value="GAMMA-GLUTAMYLPUTRESCINE SYNTHETASE"/>
    <property type="match status" value="1"/>
</dbReference>
<dbReference type="InterPro" id="IPR014746">
    <property type="entry name" value="Gln_synth/guanido_kin_cat_dom"/>
</dbReference>
<feature type="domain" description="GS catalytic" evidence="8">
    <location>
        <begin position="118"/>
        <end position="466"/>
    </location>
</feature>
<keyword evidence="3" id="KW-0436">Ligase</keyword>
<evidence type="ECO:0000313" key="10">
    <source>
        <dbReference type="Proteomes" id="UP000095009"/>
    </source>
</evidence>
<evidence type="ECO:0000256" key="4">
    <source>
        <dbReference type="ARBA" id="ARBA00022741"/>
    </source>
</evidence>
<dbReference type="OrthoDB" id="77835at2759"/>
<dbReference type="FunFam" id="3.10.20.70:FF:000013">
    <property type="entry name" value="Glutamine synthetase bacteria"/>
    <property type="match status" value="1"/>
</dbReference>
<dbReference type="InterPro" id="IPR008146">
    <property type="entry name" value="Gln_synth_cat_dom"/>
</dbReference>
<evidence type="ECO:0000256" key="2">
    <source>
        <dbReference type="ARBA" id="ARBA00021364"/>
    </source>
</evidence>
<comment type="similarity">
    <text evidence="1 6 7">Belongs to the glutamine synthetase family.</text>
</comment>
<protein>
    <recommendedName>
        <fullName evidence="2">Glutamine synthetase</fullName>
    </recommendedName>
</protein>
<evidence type="ECO:0000259" key="8">
    <source>
        <dbReference type="PROSITE" id="PS51987"/>
    </source>
</evidence>
<accession>A0A1E3PU18</accession>
<dbReference type="GO" id="GO:0016301">
    <property type="term" value="F:kinase activity"/>
    <property type="evidence" value="ECO:0007669"/>
    <property type="project" value="UniProtKB-KW"/>
</dbReference>
<dbReference type="Proteomes" id="UP000095009">
    <property type="component" value="Unassembled WGS sequence"/>
</dbReference>
<evidence type="ECO:0000256" key="7">
    <source>
        <dbReference type="RuleBase" id="RU000384"/>
    </source>
</evidence>